<dbReference type="Gene3D" id="1.10.530.10">
    <property type="match status" value="1"/>
</dbReference>
<evidence type="ECO:0008006" key="3">
    <source>
        <dbReference type="Google" id="ProtNLM"/>
    </source>
</evidence>
<protein>
    <recommendedName>
        <fullName evidence="3">Transglycosylase SLT domain-containing protein</fullName>
    </recommendedName>
</protein>
<dbReference type="EMBL" id="JABTTY010000001">
    <property type="protein sequence ID" value="MBE7525298.1"/>
    <property type="molecule type" value="Genomic_DNA"/>
</dbReference>
<dbReference type="Proteomes" id="UP000710385">
    <property type="component" value="Unassembled WGS sequence"/>
</dbReference>
<dbReference type="InterPro" id="IPR023346">
    <property type="entry name" value="Lysozyme-like_dom_sf"/>
</dbReference>
<comment type="caution">
    <text evidence="1">The sequence shown here is derived from an EMBL/GenBank/DDBJ whole genome shotgun (WGS) entry which is preliminary data.</text>
</comment>
<sequence length="214" mass="24578">MGALRWVTIANARGHTDMRIHRSRVRKGSHRSAAVVRRPNKAPLLRREVKTMFLSLAAGTIMVAGSVAYDHAVSAQTRAFLVPQEISRDRILSHDAEPFATMLLDLENQDMRAASLKPFPREYLKLRSEEGGLNYRLLDRIAYCESKWRMVKNARSSAYGYFQIIDGTERLTNAYQEGHRKEDPYANIDMAIHLYEKYGTIPWASSRPCWAMYQ</sequence>
<reference evidence="1" key="1">
    <citation type="submission" date="2020-05" db="EMBL/GenBank/DDBJ databases">
        <title>High-Quality Genomes of Partial-Nitritation/Anammox System by Hierarchical Clustering Based Hybrid Assembly.</title>
        <authorList>
            <person name="Liu L."/>
            <person name="Wang Y."/>
            <person name="Che Y."/>
            <person name="Chen Y."/>
            <person name="Xia Y."/>
            <person name="Luo R."/>
            <person name="Cheng S.H."/>
            <person name="Zheng C."/>
            <person name="Zhang T."/>
        </authorList>
    </citation>
    <scope>NUCLEOTIDE SEQUENCE</scope>
    <source>
        <strain evidence="1">H1_PAT1</strain>
    </source>
</reference>
<dbReference type="SUPFAM" id="SSF53955">
    <property type="entry name" value="Lysozyme-like"/>
    <property type="match status" value="1"/>
</dbReference>
<proteinExistence type="predicted"/>
<evidence type="ECO:0000313" key="1">
    <source>
        <dbReference type="EMBL" id="MBE7525298.1"/>
    </source>
</evidence>
<accession>A0A928TWZ6</accession>
<dbReference type="AlphaFoldDB" id="A0A928TWZ6"/>
<gene>
    <name evidence="1" type="ORF">HS096_02840</name>
</gene>
<dbReference type="CDD" id="cd00442">
    <property type="entry name" value="Lyz-like"/>
    <property type="match status" value="1"/>
</dbReference>
<organism evidence="1 2">
    <name type="scientific">candidate division WWE3 bacterium</name>
    <dbReference type="NCBI Taxonomy" id="2053526"/>
    <lineage>
        <taxon>Bacteria</taxon>
        <taxon>Katanobacteria</taxon>
    </lineage>
</organism>
<evidence type="ECO:0000313" key="2">
    <source>
        <dbReference type="Proteomes" id="UP000710385"/>
    </source>
</evidence>
<name>A0A928TWZ6_UNCKA</name>